<feature type="region of interest" description="Disordered" evidence="1">
    <location>
        <begin position="32"/>
        <end position="63"/>
    </location>
</feature>
<dbReference type="Proteomes" id="UP000756921">
    <property type="component" value="Unassembled WGS sequence"/>
</dbReference>
<protein>
    <submittedName>
        <fullName evidence="2">Uncharacterized protein</fullName>
    </submittedName>
</protein>
<reference evidence="2" key="1">
    <citation type="journal article" date="2020" name="Mol. Plant Microbe Interact.">
        <title>Genome Sequence of the Biocontrol Agent Coniothyrium minitans strain Conio (IMI 134523).</title>
        <authorList>
            <person name="Patel D."/>
            <person name="Shittu T.A."/>
            <person name="Baroncelli R."/>
            <person name="Muthumeenakshi S."/>
            <person name="Osborne T.H."/>
            <person name="Janganan T.K."/>
            <person name="Sreenivasaprasad S."/>
        </authorList>
    </citation>
    <scope>NUCLEOTIDE SEQUENCE</scope>
    <source>
        <strain evidence="2">Conio</strain>
    </source>
</reference>
<keyword evidence="3" id="KW-1185">Reference proteome</keyword>
<evidence type="ECO:0000256" key="1">
    <source>
        <dbReference type="SAM" id="MobiDB-lite"/>
    </source>
</evidence>
<organism evidence="2 3">
    <name type="scientific">Paraphaeosphaeria minitans</name>
    <dbReference type="NCBI Taxonomy" id="565426"/>
    <lineage>
        <taxon>Eukaryota</taxon>
        <taxon>Fungi</taxon>
        <taxon>Dikarya</taxon>
        <taxon>Ascomycota</taxon>
        <taxon>Pezizomycotina</taxon>
        <taxon>Dothideomycetes</taxon>
        <taxon>Pleosporomycetidae</taxon>
        <taxon>Pleosporales</taxon>
        <taxon>Massarineae</taxon>
        <taxon>Didymosphaeriaceae</taxon>
        <taxon>Paraphaeosphaeria</taxon>
    </lineage>
</organism>
<gene>
    <name evidence="2" type="ORF">PMIN01_08891</name>
</gene>
<dbReference type="AlphaFoldDB" id="A0A9P6KN45"/>
<accession>A0A9P6KN45</accession>
<name>A0A9P6KN45_9PLEO</name>
<evidence type="ECO:0000313" key="2">
    <source>
        <dbReference type="EMBL" id="KAF9733208.1"/>
    </source>
</evidence>
<dbReference type="OrthoDB" id="3773432at2759"/>
<sequence length="366" mass="39125">MASQTTSSLAYPPADNTTTPVISMALTTTFNSPASTRSLSSSVIPTREPGTPPAPKSGNLTTPDDGWKHGNVIIYNWCAYDVYFVSVGAHYLGGYRNGSATGWGTPEDAIYHAIPSGKYYTEPFRASAGCSYTGAPPYCLLEDKLAGQAVSIKIARSNDTADQNITQLEYALYQNPSTQDTFKRLYYDVSLLDCGAPDVAVTDFNATEAMFARKVKLCPGYAGGVAVTFSADEGGEVCPPVYCDGQSRCFMVYTFDRTRRQESSFTCDKEYRGDLRLDLCVEDGGEGVPGIAGKFSSWAQTATHEVAMLQMNKTAPPLSGTTSLSVLQTVVSTVLQTVTLRIQTSTVVFAATPSNVNTVVSSSTAA</sequence>
<comment type="caution">
    <text evidence="2">The sequence shown here is derived from an EMBL/GenBank/DDBJ whole genome shotgun (WGS) entry which is preliminary data.</text>
</comment>
<feature type="compositionally biased region" description="Polar residues" evidence="1">
    <location>
        <begin position="32"/>
        <end position="44"/>
    </location>
</feature>
<proteinExistence type="predicted"/>
<dbReference type="EMBL" id="WJXW01000009">
    <property type="protein sequence ID" value="KAF9733208.1"/>
    <property type="molecule type" value="Genomic_DNA"/>
</dbReference>
<evidence type="ECO:0000313" key="3">
    <source>
        <dbReference type="Proteomes" id="UP000756921"/>
    </source>
</evidence>